<dbReference type="Proteomes" id="UP000655550">
    <property type="component" value="Unassembled WGS sequence"/>
</dbReference>
<evidence type="ECO:0000313" key="2">
    <source>
        <dbReference type="Proteomes" id="UP000655550"/>
    </source>
</evidence>
<name>A0ABQ2AL44_9PSED</name>
<reference evidence="2" key="1">
    <citation type="journal article" date="2019" name="Int. J. Syst. Evol. Microbiol.">
        <title>The Global Catalogue of Microorganisms (GCM) 10K type strain sequencing project: providing services to taxonomists for standard genome sequencing and annotation.</title>
        <authorList>
            <consortium name="The Broad Institute Genomics Platform"/>
            <consortium name="The Broad Institute Genome Sequencing Center for Infectious Disease"/>
            <person name="Wu L."/>
            <person name="Ma J."/>
        </authorList>
    </citation>
    <scope>NUCLEOTIDE SEQUENCE [LARGE SCALE GENOMIC DNA]</scope>
    <source>
        <strain evidence="2">CCM 8778</strain>
    </source>
</reference>
<protein>
    <submittedName>
        <fullName evidence="1">Uncharacterized protein</fullName>
    </submittedName>
</protein>
<accession>A0ABQ2AL44</accession>
<keyword evidence="2" id="KW-1185">Reference proteome</keyword>
<organism evidence="1 2">
    <name type="scientific">Pseudomonas fluvialis</name>
    <dbReference type="NCBI Taxonomy" id="1793966"/>
    <lineage>
        <taxon>Bacteria</taxon>
        <taxon>Pseudomonadati</taxon>
        <taxon>Pseudomonadota</taxon>
        <taxon>Gammaproteobacteria</taxon>
        <taxon>Pseudomonadales</taxon>
        <taxon>Pseudomonadaceae</taxon>
        <taxon>Pseudomonas</taxon>
    </lineage>
</organism>
<dbReference type="EMBL" id="BMDE01000003">
    <property type="protein sequence ID" value="GGH91678.1"/>
    <property type="molecule type" value="Genomic_DNA"/>
</dbReference>
<sequence>MGTSIAMESVMRKMPRMKAMVRSVGKAMETGSQEKRAPFYRAALRCKPSGNNQRICRQGEKGWPGAGLIRLKCWGFRASRLE</sequence>
<gene>
    <name evidence="1" type="ORF">GCM10007363_12140</name>
</gene>
<evidence type="ECO:0000313" key="1">
    <source>
        <dbReference type="EMBL" id="GGH91678.1"/>
    </source>
</evidence>
<proteinExistence type="predicted"/>
<comment type="caution">
    <text evidence="1">The sequence shown here is derived from an EMBL/GenBank/DDBJ whole genome shotgun (WGS) entry which is preliminary data.</text>
</comment>